<evidence type="ECO:0000256" key="5">
    <source>
        <dbReference type="ARBA" id="ARBA00023128"/>
    </source>
</evidence>
<keyword evidence="8" id="KW-0175">Coiled coil</keyword>
<sequence length="690" mass="77773">MYRLGLCLSSHQLEHLSKRHLHVPAKVHANICQSRKGNLVIQSVRTASSAPQKKGGRFLFYTISLATLGTGGVILYAQYDPEFRSWLDGNVPGSDKFIKVVMQEEKSIIDSTTDYLSDIKDQTITSVYNLAGFGESSENKGDAGTPKGSGDSKQDHSISKQNKDDKRSDIQPQTLTSFEIELNRSKRDAIKAYADSVQAVKEHYDAVYQLVEASVSESSPKLWNTIKQITDQKERKLKIAQENAQTARQKLNKLKELAESSKIDGNKDALAAAKLNVKRALEEVEKSKKLAEKELQSASVSDKYWKKVEEARTYFAEELRALFPDIEVSSNEIILEEDEFDLFLFSAYQKVLHYQKELVKLETIGAEKLRKAIENLNAGDSVDIRAAIEYGVNLERRRLQEELQDKLLEGQIELDLELRRQLQYLTEAHHDHLTAALELKEKEMSRKVSREIDERVSAEKEKYKASLAGMVGRMKGLTEAFEKRVEQDKLARQSLSLWSACQSLLTAVNAWSPDVPWSEQLKPLKSEVEAIVKAGAKDELVEAIVKAIPEEALSRGVYPENALKQRFFKVEQAAYRVAIVPEGGASLSYLFLSFLQSFFIIRASNPIPASELADQPIDVSALDNYDILQRARYWLDRGDLAQTLKYMNLLQGGSRAIASDWMNEVRLLLETKQAAQTLVFHSTSNGLIYS</sequence>
<keyword evidence="11" id="KW-1185">Reference proteome</keyword>
<dbReference type="GO" id="GO:0042407">
    <property type="term" value="P:cristae formation"/>
    <property type="evidence" value="ECO:0007669"/>
    <property type="project" value="TreeGrafter"/>
</dbReference>
<feature type="region of interest" description="Disordered" evidence="9">
    <location>
        <begin position="135"/>
        <end position="174"/>
    </location>
</feature>
<reference evidence="10" key="1">
    <citation type="submission" date="2021-12" db="EMBL/GenBank/DDBJ databases">
        <authorList>
            <person name="King R."/>
        </authorList>
    </citation>
    <scope>NUCLEOTIDE SEQUENCE</scope>
</reference>
<comment type="subcellular location">
    <subcellularLocation>
        <location evidence="7">Mitochondrion inner membrane</location>
        <topology evidence="7">Single-pass membrane protein</topology>
    </subcellularLocation>
</comment>
<comment type="subunit">
    <text evidence="7">Component of the mitochondrial contact site and cristae organizing system (MICOS) complex.</text>
</comment>
<dbReference type="Proteomes" id="UP001152759">
    <property type="component" value="Chromosome 4"/>
</dbReference>
<evidence type="ECO:0000256" key="1">
    <source>
        <dbReference type="ARBA" id="ARBA00010877"/>
    </source>
</evidence>
<evidence type="ECO:0000256" key="3">
    <source>
        <dbReference type="ARBA" id="ARBA00022792"/>
    </source>
</evidence>
<dbReference type="PANTHER" id="PTHR15415:SF7">
    <property type="entry name" value="MICOS COMPLEX SUBUNIT MIC60"/>
    <property type="match status" value="1"/>
</dbReference>
<feature type="coiled-coil region" evidence="8">
    <location>
        <begin position="230"/>
        <end position="301"/>
    </location>
</feature>
<comment type="similarity">
    <text evidence="1 7">Belongs to the MICOS complex subunit Mic60 family.</text>
</comment>
<organism evidence="10 11">
    <name type="scientific">Bemisia tabaci</name>
    <name type="common">Sweetpotato whitefly</name>
    <name type="synonym">Aleurodes tabaci</name>
    <dbReference type="NCBI Taxonomy" id="7038"/>
    <lineage>
        <taxon>Eukaryota</taxon>
        <taxon>Metazoa</taxon>
        <taxon>Ecdysozoa</taxon>
        <taxon>Arthropoda</taxon>
        <taxon>Hexapoda</taxon>
        <taxon>Insecta</taxon>
        <taxon>Pterygota</taxon>
        <taxon>Neoptera</taxon>
        <taxon>Paraneoptera</taxon>
        <taxon>Hemiptera</taxon>
        <taxon>Sternorrhyncha</taxon>
        <taxon>Aleyrodoidea</taxon>
        <taxon>Aleyrodidae</taxon>
        <taxon>Aleyrodinae</taxon>
        <taxon>Bemisia</taxon>
    </lineage>
</organism>
<dbReference type="PANTHER" id="PTHR15415">
    <property type="entry name" value="MITOFILIN"/>
    <property type="match status" value="1"/>
</dbReference>
<evidence type="ECO:0000313" key="10">
    <source>
        <dbReference type="EMBL" id="CAH0388096.1"/>
    </source>
</evidence>
<keyword evidence="5 7" id="KW-0496">Mitochondrion</keyword>
<keyword evidence="6 7" id="KW-0472">Membrane</keyword>
<protein>
    <recommendedName>
        <fullName evidence="7">MICOS complex subunit MIC60</fullName>
    </recommendedName>
    <alternativeName>
        <fullName evidence="7">Mitofilin</fullName>
    </alternativeName>
</protein>
<evidence type="ECO:0000256" key="9">
    <source>
        <dbReference type="SAM" id="MobiDB-lite"/>
    </source>
</evidence>
<evidence type="ECO:0000313" key="11">
    <source>
        <dbReference type="Proteomes" id="UP001152759"/>
    </source>
</evidence>
<dbReference type="AlphaFoldDB" id="A0A9P0A7C7"/>
<keyword evidence="3 7" id="KW-0999">Mitochondrion inner membrane</keyword>
<dbReference type="Pfam" id="PF09731">
    <property type="entry name" value="Mitofilin"/>
    <property type="match status" value="1"/>
</dbReference>
<keyword evidence="4 7" id="KW-1133">Transmembrane helix</keyword>
<evidence type="ECO:0000256" key="6">
    <source>
        <dbReference type="ARBA" id="ARBA00023136"/>
    </source>
</evidence>
<dbReference type="InterPro" id="IPR019133">
    <property type="entry name" value="MIC60"/>
</dbReference>
<evidence type="ECO:0000256" key="2">
    <source>
        <dbReference type="ARBA" id="ARBA00022692"/>
    </source>
</evidence>
<name>A0A9P0A7C7_BEMTA</name>
<evidence type="ECO:0000256" key="8">
    <source>
        <dbReference type="SAM" id="Coils"/>
    </source>
</evidence>
<dbReference type="GO" id="GO:0061617">
    <property type="term" value="C:MICOS complex"/>
    <property type="evidence" value="ECO:0007669"/>
    <property type="project" value="TreeGrafter"/>
</dbReference>
<feature type="transmembrane region" description="Helical" evidence="7">
    <location>
        <begin position="58"/>
        <end position="79"/>
    </location>
</feature>
<accession>A0A9P0A7C7</accession>
<evidence type="ECO:0000256" key="7">
    <source>
        <dbReference type="RuleBase" id="RU363000"/>
    </source>
</evidence>
<evidence type="ECO:0000256" key="4">
    <source>
        <dbReference type="ARBA" id="ARBA00022989"/>
    </source>
</evidence>
<comment type="function">
    <text evidence="7">Component of the MICOS complex, a large protein complex of the mitochondrial inner membrane that plays crucial roles in the maintenance of crista junctions, inner membrane architecture, and formation of contact sites to the outer membrane.</text>
</comment>
<keyword evidence="2 7" id="KW-0812">Transmembrane</keyword>
<gene>
    <name evidence="10" type="ORF">BEMITA_LOCUS7038</name>
</gene>
<feature type="compositionally biased region" description="Basic and acidic residues" evidence="9">
    <location>
        <begin position="150"/>
        <end position="169"/>
    </location>
</feature>
<proteinExistence type="inferred from homology"/>
<dbReference type="EMBL" id="OU963865">
    <property type="protein sequence ID" value="CAH0388096.1"/>
    <property type="molecule type" value="Genomic_DNA"/>
</dbReference>